<feature type="compositionally biased region" description="Basic residues" evidence="1">
    <location>
        <begin position="46"/>
        <end position="55"/>
    </location>
</feature>
<proteinExistence type="predicted"/>
<dbReference type="Proteomes" id="UP000000304">
    <property type="component" value="Chromosome 3R"/>
</dbReference>
<organism evidence="2 3">
    <name type="scientific">Drosophila simulans</name>
    <name type="common">Fruit fly</name>
    <dbReference type="NCBI Taxonomy" id="7240"/>
    <lineage>
        <taxon>Eukaryota</taxon>
        <taxon>Metazoa</taxon>
        <taxon>Ecdysozoa</taxon>
        <taxon>Arthropoda</taxon>
        <taxon>Hexapoda</taxon>
        <taxon>Insecta</taxon>
        <taxon>Pterygota</taxon>
        <taxon>Neoptera</taxon>
        <taxon>Endopterygota</taxon>
        <taxon>Diptera</taxon>
        <taxon>Brachycera</taxon>
        <taxon>Muscomorpha</taxon>
        <taxon>Ephydroidea</taxon>
        <taxon>Drosophilidae</taxon>
        <taxon>Drosophila</taxon>
        <taxon>Sophophora</taxon>
    </lineage>
</organism>
<dbReference type="OrthoDB" id="26679at2759"/>
<dbReference type="HOGENOM" id="CLU_1429420_0_0_1"/>
<keyword evidence="3" id="KW-1185">Reference proteome</keyword>
<evidence type="ECO:0000256" key="1">
    <source>
        <dbReference type="SAM" id="MobiDB-lite"/>
    </source>
</evidence>
<dbReference type="AlphaFoldDB" id="B4QWA1"/>
<accession>B4QWA1</accession>
<protein>
    <submittedName>
        <fullName evidence="2">GD19628</fullName>
    </submittedName>
</protein>
<dbReference type="EMBL" id="CM000364">
    <property type="protein sequence ID" value="EDX11700.1"/>
    <property type="molecule type" value="Genomic_DNA"/>
</dbReference>
<feature type="compositionally biased region" description="Polar residues" evidence="1">
    <location>
        <begin position="82"/>
        <end position="96"/>
    </location>
</feature>
<sequence>MSRENSPRHGSFRRTLNSRDPSTGAPGSGSGSGPGSPHHQQSNHQHYQHHHHHHQPPIMEHAGAPISTSASNIATVLEDGENQQLPPLTGSGPSRQRSLRDRLKDGITGSFSWHCDELQRSLRLSAKLHYATKQQQKQQRQWQQMTTATRSLVGIMSLAPDIVLAIICIDCTVVESPKLQAHKLEESFDA</sequence>
<feature type="region of interest" description="Disordered" evidence="1">
    <location>
        <begin position="80"/>
        <end position="99"/>
    </location>
</feature>
<dbReference type="PhylomeDB" id="B4QWA1"/>
<evidence type="ECO:0000313" key="2">
    <source>
        <dbReference type="EMBL" id="EDX11700.1"/>
    </source>
</evidence>
<name>B4QWA1_DROSI</name>
<reference evidence="2 3" key="1">
    <citation type="journal article" date="2007" name="Nature">
        <title>Evolution of genes and genomes on the Drosophila phylogeny.</title>
        <authorList>
            <consortium name="Drosophila 12 Genomes Consortium"/>
            <person name="Clark A.G."/>
            <person name="Eisen M.B."/>
            <person name="Smith D.R."/>
            <person name="Bergman C.M."/>
            <person name="Oliver B."/>
            <person name="Markow T.A."/>
            <person name="Kaufman T.C."/>
            <person name="Kellis M."/>
            <person name="Gelbart W."/>
            <person name="Iyer V.N."/>
            <person name="Pollard D.A."/>
            <person name="Sackton T.B."/>
            <person name="Larracuente A.M."/>
            <person name="Singh N.D."/>
            <person name="Abad J.P."/>
            <person name="Abt D.N."/>
            <person name="Adryan B."/>
            <person name="Aguade M."/>
            <person name="Akashi H."/>
            <person name="Anderson W.W."/>
            <person name="Aquadro C.F."/>
            <person name="Ardell D.H."/>
            <person name="Arguello R."/>
            <person name="Artieri C.G."/>
            <person name="Barbash D.A."/>
            <person name="Barker D."/>
            <person name="Barsanti P."/>
            <person name="Batterham P."/>
            <person name="Batzoglou S."/>
            <person name="Begun D."/>
            <person name="Bhutkar A."/>
            <person name="Blanco E."/>
            <person name="Bosak S.A."/>
            <person name="Bradley R.K."/>
            <person name="Brand A.D."/>
            <person name="Brent M.R."/>
            <person name="Brooks A.N."/>
            <person name="Brown R.H."/>
            <person name="Butlin R.K."/>
            <person name="Caggese C."/>
            <person name="Calvi B.R."/>
            <person name="Bernardo de Carvalho A."/>
            <person name="Caspi A."/>
            <person name="Castrezana S."/>
            <person name="Celniker S.E."/>
            <person name="Chang J.L."/>
            <person name="Chapple C."/>
            <person name="Chatterji S."/>
            <person name="Chinwalla A."/>
            <person name="Civetta A."/>
            <person name="Clifton S.W."/>
            <person name="Comeron J.M."/>
            <person name="Costello J.C."/>
            <person name="Coyne J.A."/>
            <person name="Daub J."/>
            <person name="David R.G."/>
            <person name="Delcher A.L."/>
            <person name="Delehaunty K."/>
            <person name="Do C.B."/>
            <person name="Ebling H."/>
            <person name="Edwards K."/>
            <person name="Eickbush T."/>
            <person name="Evans J.D."/>
            <person name="Filipski A."/>
            <person name="Findeiss S."/>
            <person name="Freyhult E."/>
            <person name="Fulton L."/>
            <person name="Fulton R."/>
            <person name="Garcia A.C."/>
            <person name="Gardiner A."/>
            <person name="Garfield D.A."/>
            <person name="Garvin B.E."/>
            <person name="Gibson G."/>
            <person name="Gilbert D."/>
            <person name="Gnerre S."/>
            <person name="Godfrey J."/>
            <person name="Good R."/>
            <person name="Gotea V."/>
            <person name="Gravely B."/>
            <person name="Greenberg A.J."/>
            <person name="Griffiths-Jones S."/>
            <person name="Gross S."/>
            <person name="Guigo R."/>
            <person name="Gustafson E.A."/>
            <person name="Haerty W."/>
            <person name="Hahn M.W."/>
            <person name="Halligan D.L."/>
            <person name="Halpern A.L."/>
            <person name="Halter G.M."/>
            <person name="Han M.V."/>
            <person name="Heger A."/>
            <person name="Hillier L."/>
            <person name="Hinrichs A.S."/>
            <person name="Holmes I."/>
            <person name="Hoskins R.A."/>
            <person name="Hubisz M.J."/>
            <person name="Hultmark D."/>
            <person name="Huntley M.A."/>
            <person name="Jaffe D.B."/>
            <person name="Jagadeeshan S."/>
            <person name="Jeck W.R."/>
            <person name="Johnson J."/>
            <person name="Jones C.D."/>
            <person name="Jordan W.C."/>
            <person name="Karpen G.H."/>
            <person name="Kataoka E."/>
            <person name="Keightley P.D."/>
            <person name="Kheradpour P."/>
            <person name="Kirkness E.F."/>
            <person name="Koerich L.B."/>
            <person name="Kristiansen K."/>
            <person name="Kudrna D."/>
            <person name="Kulathinal R.J."/>
            <person name="Kumar S."/>
            <person name="Kwok R."/>
            <person name="Lander E."/>
            <person name="Langley C.H."/>
            <person name="Lapoint R."/>
            <person name="Lazzaro B.P."/>
            <person name="Lee S.J."/>
            <person name="Levesque L."/>
            <person name="Li R."/>
            <person name="Lin C.F."/>
            <person name="Lin M.F."/>
            <person name="Lindblad-Toh K."/>
            <person name="Llopart A."/>
            <person name="Long M."/>
            <person name="Low L."/>
            <person name="Lozovsky E."/>
            <person name="Lu J."/>
            <person name="Luo M."/>
            <person name="Machado C.A."/>
            <person name="Makalowski W."/>
            <person name="Marzo M."/>
            <person name="Matsuda M."/>
            <person name="Matzkin L."/>
            <person name="McAllister B."/>
            <person name="McBride C.S."/>
            <person name="McKernan B."/>
            <person name="McKernan K."/>
            <person name="Mendez-Lago M."/>
            <person name="Minx P."/>
            <person name="Mollenhauer M.U."/>
            <person name="Montooth K."/>
            <person name="Mount S.M."/>
            <person name="Mu X."/>
            <person name="Myers E."/>
            <person name="Negre B."/>
            <person name="Newfeld S."/>
            <person name="Nielsen R."/>
            <person name="Noor M.A."/>
            <person name="O'Grady P."/>
            <person name="Pachter L."/>
            <person name="Papaceit M."/>
            <person name="Parisi M.J."/>
            <person name="Parisi M."/>
            <person name="Parts L."/>
            <person name="Pedersen J.S."/>
            <person name="Pesole G."/>
            <person name="Phillippy A.M."/>
            <person name="Ponting C.P."/>
            <person name="Pop M."/>
            <person name="Porcelli D."/>
            <person name="Powell J.R."/>
            <person name="Prohaska S."/>
            <person name="Pruitt K."/>
            <person name="Puig M."/>
            <person name="Quesneville H."/>
            <person name="Ram K.R."/>
            <person name="Rand D."/>
            <person name="Rasmussen M.D."/>
            <person name="Reed L.K."/>
            <person name="Reenan R."/>
            <person name="Reily A."/>
            <person name="Remington K.A."/>
            <person name="Rieger T.T."/>
            <person name="Ritchie M.G."/>
            <person name="Robin C."/>
            <person name="Rogers Y.H."/>
            <person name="Rohde C."/>
            <person name="Rozas J."/>
            <person name="Rubenfield M.J."/>
            <person name="Ruiz A."/>
            <person name="Russo S."/>
            <person name="Salzberg S.L."/>
            <person name="Sanchez-Gracia A."/>
            <person name="Saranga D.J."/>
            <person name="Sato H."/>
            <person name="Schaeffer S.W."/>
            <person name="Schatz M.C."/>
            <person name="Schlenke T."/>
            <person name="Schwartz R."/>
            <person name="Segarra C."/>
            <person name="Singh R.S."/>
            <person name="Sirot L."/>
            <person name="Sirota M."/>
            <person name="Sisneros N.B."/>
            <person name="Smith C.D."/>
            <person name="Smith T.F."/>
            <person name="Spieth J."/>
            <person name="Stage D.E."/>
            <person name="Stark A."/>
            <person name="Stephan W."/>
            <person name="Strausberg R.L."/>
            <person name="Strempel S."/>
            <person name="Sturgill D."/>
            <person name="Sutton G."/>
            <person name="Sutton G.G."/>
            <person name="Tao W."/>
            <person name="Teichmann S."/>
            <person name="Tobari Y.N."/>
            <person name="Tomimura Y."/>
            <person name="Tsolas J.M."/>
            <person name="Valente V.L."/>
            <person name="Venter E."/>
            <person name="Venter J.C."/>
            <person name="Vicario S."/>
            <person name="Vieira F.G."/>
            <person name="Vilella A.J."/>
            <person name="Villasante A."/>
            <person name="Walenz B."/>
            <person name="Wang J."/>
            <person name="Wasserman M."/>
            <person name="Watts T."/>
            <person name="Wilson D."/>
            <person name="Wilson R.K."/>
            <person name="Wing R.A."/>
            <person name="Wolfner M.F."/>
            <person name="Wong A."/>
            <person name="Wong G.K."/>
            <person name="Wu C.I."/>
            <person name="Wu G."/>
            <person name="Yamamoto D."/>
            <person name="Yang H.P."/>
            <person name="Yang S.P."/>
            <person name="Yorke J.A."/>
            <person name="Yoshida K."/>
            <person name="Zdobnov E."/>
            <person name="Zhang P."/>
            <person name="Zhang Y."/>
            <person name="Zimin A.V."/>
            <person name="Baldwin J."/>
            <person name="Abdouelleil A."/>
            <person name="Abdulkadir J."/>
            <person name="Abebe A."/>
            <person name="Abera B."/>
            <person name="Abreu J."/>
            <person name="Acer S.C."/>
            <person name="Aftuck L."/>
            <person name="Alexander A."/>
            <person name="An P."/>
            <person name="Anderson E."/>
            <person name="Anderson S."/>
            <person name="Arachi H."/>
            <person name="Azer M."/>
            <person name="Bachantsang P."/>
            <person name="Barry A."/>
            <person name="Bayul T."/>
            <person name="Berlin A."/>
            <person name="Bessette D."/>
            <person name="Bloom T."/>
            <person name="Blye J."/>
            <person name="Boguslavskiy L."/>
            <person name="Bonnet C."/>
            <person name="Boukhgalter B."/>
            <person name="Bourzgui I."/>
            <person name="Brown A."/>
            <person name="Cahill P."/>
            <person name="Channer S."/>
            <person name="Cheshatsang Y."/>
            <person name="Chuda L."/>
            <person name="Citroen M."/>
            <person name="Collymore A."/>
            <person name="Cooke P."/>
            <person name="Costello M."/>
            <person name="D'Aco K."/>
            <person name="Daza R."/>
            <person name="De Haan G."/>
            <person name="DeGray S."/>
            <person name="DeMaso C."/>
            <person name="Dhargay N."/>
            <person name="Dooley K."/>
            <person name="Dooley E."/>
            <person name="Doricent M."/>
            <person name="Dorje P."/>
            <person name="Dorjee K."/>
            <person name="Dupes A."/>
            <person name="Elong R."/>
            <person name="Falk J."/>
            <person name="Farina A."/>
            <person name="Faro S."/>
            <person name="Ferguson D."/>
            <person name="Fisher S."/>
            <person name="Foley C.D."/>
            <person name="Franke A."/>
            <person name="Friedrich D."/>
            <person name="Gadbois L."/>
            <person name="Gearin G."/>
            <person name="Gearin C.R."/>
            <person name="Giannoukos G."/>
            <person name="Goode T."/>
            <person name="Graham J."/>
            <person name="Grandbois E."/>
            <person name="Grewal S."/>
            <person name="Gyaltsen K."/>
            <person name="Hafez N."/>
            <person name="Hagos B."/>
            <person name="Hall J."/>
            <person name="Henson C."/>
            <person name="Hollinger A."/>
            <person name="Honan T."/>
            <person name="Huard M.D."/>
            <person name="Hughes L."/>
            <person name="Hurhula B."/>
            <person name="Husby M.E."/>
            <person name="Kamat A."/>
            <person name="Kanga B."/>
            <person name="Kashin S."/>
            <person name="Khazanovich D."/>
            <person name="Kisner P."/>
            <person name="Lance K."/>
            <person name="Lara M."/>
            <person name="Lee W."/>
            <person name="Lennon N."/>
            <person name="Letendre F."/>
            <person name="LeVine R."/>
            <person name="Lipovsky A."/>
            <person name="Liu X."/>
            <person name="Liu J."/>
            <person name="Liu S."/>
            <person name="Lokyitsang T."/>
            <person name="Lokyitsang Y."/>
            <person name="Lubonja R."/>
            <person name="Lui A."/>
            <person name="MacDonald P."/>
            <person name="Magnisalis V."/>
            <person name="Maru K."/>
            <person name="Matthews C."/>
            <person name="McCusker W."/>
            <person name="McDonough S."/>
            <person name="Mehta T."/>
            <person name="Meldrim J."/>
            <person name="Meneus L."/>
            <person name="Mihai O."/>
            <person name="Mihalev A."/>
            <person name="Mihova T."/>
            <person name="Mittelman R."/>
            <person name="Mlenga V."/>
            <person name="Montmayeur A."/>
            <person name="Mulrain L."/>
            <person name="Navidi A."/>
            <person name="Naylor J."/>
            <person name="Negash T."/>
            <person name="Nguyen T."/>
            <person name="Nguyen N."/>
            <person name="Nicol R."/>
            <person name="Norbu C."/>
            <person name="Norbu N."/>
            <person name="Novod N."/>
            <person name="O'Neill B."/>
            <person name="Osman S."/>
            <person name="Markiewicz E."/>
            <person name="Oyono O.L."/>
            <person name="Patti C."/>
            <person name="Phunkhang P."/>
            <person name="Pierre F."/>
            <person name="Priest M."/>
            <person name="Raghuraman S."/>
            <person name="Rege F."/>
            <person name="Reyes R."/>
            <person name="Rise C."/>
            <person name="Rogov P."/>
            <person name="Ross K."/>
            <person name="Ryan E."/>
            <person name="Settipalli S."/>
            <person name="Shea T."/>
            <person name="Sherpa N."/>
            <person name="Shi L."/>
            <person name="Shih D."/>
            <person name="Sparrow T."/>
            <person name="Spaulding J."/>
            <person name="Stalker J."/>
            <person name="Stange-Thomann N."/>
            <person name="Stavropoulos S."/>
            <person name="Stone C."/>
            <person name="Strader C."/>
            <person name="Tesfaye S."/>
            <person name="Thomson T."/>
            <person name="Thoulutsang Y."/>
            <person name="Thoulutsang D."/>
            <person name="Topham K."/>
            <person name="Topping I."/>
            <person name="Tsamla T."/>
            <person name="Vassiliev H."/>
            <person name="Vo A."/>
            <person name="Wangchuk T."/>
            <person name="Wangdi T."/>
            <person name="Weiand M."/>
            <person name="Wilkinson J."/>
            <person name="Wilson A."/>
            <person name="Yadav S."/>
            <person name="Young G."/>
            <person name="Yu Q."/>
            <person name="Zembek L."/>
            <person name="Zhong D."/>
            <person name="Zimmer A."/>
            <person name="Zwirko Z."/>
            <person name="Jaffe D.B."/>
            <person name="Alvarez P."/>
            <person name="Brockman W."/>
            <person name="Butler J."/>
            <person name="Chin C."/>
            <person name="Gnerre S."/>
            <person name="Grabherr M."/>
            <person name="Kleber M."/>
            <person name="Mauceli E."/>
            <person name="MacCallum I."/>
        </authorList>
    </citation>
    <scope>NUCLEOTIDE SEQUENCE [LARGE SCALE GENOMIC DNA]</scope>
    <source>
        <strain evidence="3">white501</strain>
    </source>
</reference>
<feature type="region of interest" description="Disordered" evidence="1">
    <location>
        <begin position="1"/>
        <end position="63"/>
    </location>
</feature>
<gene>
    <name evidence="2" type="primary">Dsim\GD19628</name>
    <name evidence="2" type="ORF">Dsim_GD19628</name>
</gene>
<evidence type="ECO:0000313" key="3">
    <source>
        <dbReference type="Proteomes" id="UP000000304"/>
    </source>
</evidence>
<feature type="compositionally biased region" description="Low complexity" evidence="1">
    <location>
        <begin position="35"/>
        <end position="45"/>
    </location>
</feature>